<dbReference type="PANTHER" id="PTHR43547:SF2">
    <property type="entry name" value="HYBRID SIGNAL TRANSDUCTION HISTIDINE KINASE C"/>
    <property type="match status" value="1"/>
</dbReference>
<evidence type="ECO:0000259" key="8">
    <source>
        <dbReference type="PROSITE" id="PS50109"/>
    </source>
</evidence>
<dbReference type="InterPro" id="IPR003661">
    <property type="entry name" value="HisK_dim/P_dom"/>
</dbReference>
<dbReference type="SUPFAM" id="SSF55785">
    <property type="entry name" value="PYP-like sensor domain (PAS domain)"/>
    <property type="match status" value="1"/>
</dbReference>
<dbReference type="InterPro" id="IPR011006">
    <property type="entry name" value="CheY-like_superfamily"/>
</dbReference>
<evidence type="ECO:0000259" key="9">
    <source>
        <dbReference type="PROSITE" id="PS50110"/>
    </source>
</evidence>
<feature type="modified residue" description="4-aspartylphosphate" evidence="6">
    <location>
        <position position="684"/>
    </location>
</feature>
<dbReference type="SMART" id="SM00091">
    <property type="entry name" value="PAS"/>
    <property type="match status" value="1"/>
</dbReference>
<evidence type="ECO:0000313" key="12">
    <source>
        <dbReference type="Proteomes" id="UP001576776"/>
    </source>
</evidence>
<dbReference type="SMART" id="SM00448">
    <property type="entry name" value="REC"/>
    <property type="match status" value="2"/>
</dbReference>
<dbReference type="SUPFAM" id="SSF47384">
    <property type="entry name" value="Homodimeric domain of signal transducing histidine kinase"/>
    <property type="match status" value="1"/>
</dbReference>
<dbReference type="CDD" id="cd00075">
    <property type="entry name" value="HATPase"/>
    <property type="match status" value="1"/>
</dbReference>
<gene>
    <name evidence="11" type="ORF">ACE1B6_13340</name>
</gene>
<feature type="domain" description="Histidine kinase" evidence="8">
    <location>
        <begin position="405"/>
        <end position="620"/>
    </location>
</feature>
<dbReference type="InterPro" id="IPR005467">
    <property type="entry name" value="His_kinase_dom"/>
</dbReference>
<evidence type="ECO:0000256" key="3">
    <source>
        <dbReference type="ARBA" id="ARBA00022553"/>
    </source>
</evidence>
<dbReference type="CDD" id="cd19410">
    <property type="entry name" value="HK9-like_sensor"/>
    <property type="match status" value="1"/>
</dbReference>
<evidence type="ECO:0000256" key="4">
    <source>
        <dbReference type="ARBA" id="ARBA00022777"/>
    </source>
</evidence>
<dbReference type="Gene3D" id="3.30.565.10">
    <property type="entry name" value="Histidine kinase-like ATPase, C-terminal domain"/>
    <property type="match status" value="1"/>
</dbReference>
<feature type="domain" description="Response regulatory" evidence="9">
    <location>
        <begin position="756"/>
        <end position="874"/>
    </location>
</feature>
<comment type="caution">
    <text evidence="11">The sequence shown here is derived from an EMBL/GenBank/DDBJ whole genome shotgun (WGS) entry which is preliminary data.</text>
</comment>
<reference evidence="11 12" key="1">
    <citation type="submission" date="2024-09" db="EMBL/GenBank/DDBJ databases">
        <title>Floridaenema gen nov. (Aerosakkonemataceae, Aerosakkonematales ord. nov., Cyanobacteria) from benthic tropical and subtropical fresh waters, with the description of four new species.</title>
        <authorList>
            <person name="Moretto J.A."/>
            <person name="Berthold D.E."/>
            <person name="Lefler F.W."/>
            <person name="Huang I.-S."/>
            <person name="Laughinghouse H. IV."/>
        </authorList>
    </citation>
    <scope>NUCLEOTIDE SEQUENCE [LARGE SCALE GENOMIC DNA]</scope>
    <source>
        <strain evidence="11 12">BLCC-F154</strain>
    </source>
</reference>
<evidence type="ECO:0000259" key="10">
    <source>
        <dbReference type="PROSITE" id="PS50112"/>
    </source>
</evidence>
<dbReference type="Pfam" id="PF05227">
    <property type="entry name" value="CHASE3"/>
    <property type="match status" value="1"/>
</dbReference>
<evidence type="ECO:0000256" key="6">
    <source>
        <dbReference type="PROSITE-ProRule" id="PRU00169"/>
    </source>
</evidence>
<evidence type="ECO:0000256" key="2">
    <source>
        <dbReference type="ARBA" id="ARBA00012438"/>
    </source>
</evidence>
<accession>A0ABV4YBP9</accession>
<proteinExistence type="predicted"/>
<dbReference type="CDD" id="cd00082">
    <property type="entry name" value="HisKA"/>
    <property type="match status" value="1"/>
</dbReference>
<evidence type="ECO:0000256" key="7">
    <source>
        <dbReference type="SAM" id="Phobius"/>
    </source>
</evidence>
<keyword evidence="7" id="KW-1133">Transmembrane helix</keyword>
<evidence type="ECO:0000313" key="11">
    <source>
        <dbReference type="EMBL" id="MFB2936231.1"/>
    </source>
</evidence>
<comment type="catalytic activity">
    <reaction evidence="1">
        <text>ATP + protein L-histidine = ADP + protein N-phospho-L-histidine.</text>
        <dbReference type="EC" id="2.7.13.3"/>
    </reaction>
</comment>
<dbReference type="PROSITE" id="PS50109">
    <property type="entry name" value="HIS_KIN"/>
    <property type="match status" value="1"/>
</dbReference>
<dbReference type="CDD" id="cd00130">
    <property type="entry name" value="PAS"/>
    <property type="match status" value="1"/>
</dbReference>
<keyword evidence="4" id="KW-0808">Transferase</keyword>
<dbReference type="InterPro" id="IPR000014">
    <property type="entry name" value="PAS"/>
</dbReference>
<keyword evidence="7" id="KW-0812">Transmembrane</keyword>
<feature type="modified residue" description="4-aspartylphosphate" evidence="6">
    <location>
        <position position="806"/>
    </location>
</feature>
<feature type="domain" description="PAS" evidence="10">
    <location>
        <begin position="280"/>
        <end position="350"/>
    </location>
</feature>
<dbReference type="Pfam" id="PF02518">
    <property type="entry name" value="HATPase_c"/>
    <property type="match status" value="1"/>
</dbReference>
<dbReference type="SMART" id="SM00388">
    <property type="entry name" value="HisKA"/>
    <property type="match status" value="1"/>
</dbReference>
<dbReference type="PROSITE" id="PS50110">
    <property type="entry name" value="RESPONSE_REGULATORY"/>
    <property type="match status" value="2"/>
</dbReference>
<protein>
    <recommendedName>
        <fullName evidence="2">histidine kinase</fullName>
        <ecNumber evidence="2">2.7.13.3</ecNumber>
    </recommendedName>
</protein>
<dbReference type="Pfam" id="PF13426">
    <property type="entry name" value="PAS_9"/>
    <property type="match status" value="1"/>
</dbReference>
<feature type="transmembrane region" description="Helical" evidence="7">
    <location>
        <begin position="192"/>
        <end position="215"/>
    </location>
</feature>
<dbReference type="PANTHER" id="PTHR43547">
    <property type="entry name" value="TWO-COMPONENT HISTIDINE KINASE"/>
    <property type="match status" value="1"/>
</dbReference>
<dbReference type="RefSeq" id="WP_413257728.1">
    <property type="nucleotide sequence ID" value="NZ_JBHFNS010000055.1"/>
</dbReference>
<dbReference type="SMART" id="SM00387">
    <property type="entry name" value="HATPase_c"/>
    <property type="match status" value="1"/>
</dbReference>
<dbReference type="Proteomes" id="UP001576776">
    <property type="component" value="Unassembled WGS sequence"/>
</dbReference>
<dbReference type="EC" id="2.7.13.3" evidence="2"/>
<dbReference type="InterPro" id="IPR036097">
    <property type="entry name" value="HisK_dim/P_sf"/>
</dbReference>
<dbReference type="Gene3D" id="3.40.50.2300">
    <property type="match status" value="2"/>
</dbReference>
<dbReference type="InterPro" id="IPR007891">
    <property type="entry name" value="CHASE3"/>
</dbReference>
<dbReference type="Gene3D" id="6.10.340.10">
    <property type="match status" value="1"/>
</dbReference>
<dbReference type="EMBL" id="JBHFNS010000055">
    <property type="protein sequence ID" value="MFB2936231.1"/>
    <property type="molecule type" value="Genomic_DNA"/>
</dbReference>
<feature type="transmembrane region" description="Helical" evidence="7">
    <location>
        <begin position="20"/>
        <end position="39"/>
    </location>
</feature>
<dbReference type="SUPFAM" id="SSF52172">
    <property type="entry name" value="CheY-like"/>
    <property type="match status" value="2"/>
</dbReference>
<dbReference type="NCBIfam" id="TIGR00229">
    <property type="entry name" value="sensory_box"/>
    <property type="match status" value="1"/>
</dbReference>
<keyword evidence="12" id="KW-1185">Reference proteome</keyword>
<evidence type="ECO:0000256" key="5">
    <source>
        <dbReference type="ARBA" id="ARBA00023012"/>
    </source>
</evidence>
<sequence>MFQHLSYFWYNKRLPYKGAAVISIPVACLVTSLMVFAYVQQQVNEAQYWVEQTYEVRKKTDTIFRLLLNSETAVRGYALTRQQKFLEPYKKSLPQISGAVEELGKLVNGNPSQVKRYQLLKNLINQRKAVLNNNLKLLTSTVKAENSAVVLTSFTRGKYLMDTIREELAKFNAVEEKLLLERQEKLDNLQHLATMVIWVAGIIGVAGGLTANYLYSLGIVNRVKQLQDNAKRLAEEEPLIAFIPGKDEISQLDKALHSTAEQIAQRETLLREANLLVAEAAKREKALIENSLDVICSVNSQGEFVEVSPACSKLWGYKSDELIGRNFSQLLAPEYQEKTQETLIEVISGKEAIGLENCCQRQDGTLIDMVWSAVWSDTEQLIFCVGRDNTERKEIERLKDEFISTVNHELRTPLTSLRGFSELLLKREYPVEKQRQYLKIIYDESKRLNNLIDDFLDIQRMESGKQNYFFEPLNITSLIKETVALFSHNTNQHKLNISAPLFVTPVKGDSDRIRQVLSNLISNAIKYSPNGGEVNISVTEQDTEVIVSVADRGMGIPPEAQEKLFTKFYRVDNASTRKIGGTGLGLAIVKEIVETHGGLIWLESEVSEGSKFYFSLPKAVQKSISLDSEEKTIIDVLILEDDTAFSQLLKDSLEEINFSVVSSAFAEQGLQILRENLPRLIFLDILLPGKMDGWDFLIAIKSSRHLISVPVWILTITEPNIRGLALRGADYLSKPIAPDLLLQMVRFHLPQPAGKSILIVDDEDNSRQQIKEYLSTIPQLSVGEATNGKEALEKIKQKMPDLLILDLLMPEVDGFEVIRQLRTDKQALNLPVLVVTGAQLSPEEKAYIQRRMATLVEKQDTTLAELTKIVEETLSSDS</sequence>
<name>A0ABV4YBP9_9CYAN</name>
<dbReference type="PRINTS" id="PR00344">
    <property type="entry name" value="BCTRLSENSOR"/>
</dbReference>
<keyword evidence="3 6" id="KW-0597">Phosphoprotein</keyword>
<dbReference type="PROSITE" id="PS50112">
    <property type="entry name" value="PAS"/>
    <property type="match status" value="1"/>
</dbReference>
<feature type="domain" description="Response regulatory" evidence="9">
    <location>
        <begin position="635"/>
        <end position="749"/>
    </location>
</feature>
<organism evidence="11 12">
    <name type="scientific">Floridaenema fluviatile BLCC-F154</name>
    <dbReference type="NCBI Taxonomy" id="3153640"/>
    <lineage>
        <taxon>Bacteria</taxon>
        <taxon>Bacillati</taxon>
        <taxon>Cyanobacteriota</taxon>
        <taxon>Cyanophyceae</taxon>
        <taxon>Oscillatoriophycideae</taxon>
        <taxon>Aerosakkonematales</taxon>
        <taxon>Aerosakkonemataceae</taxon>
        <taxon>Floridanema</taxon>
        <taxon>Floridanema fluviatile</taxon>
    </lineage>
</organism>
<dbReference type="InterPro" id="IPR004358">
    <property type="entry name" value="Sig_transdc_His_kin-like_C"/>
</dbReference>
<dbReference type="InterPro" id="IPR036890">
    <property type="entry name" value="HATPase_C_sf"/>
</dbReference>
<dbReference type="SUPFAM" id="SSF55874">
    <property type="entry name" value="ATPase domain of HSP90 chaperone/DNA topoisomerase II/histidine kinase"/>
    <property type="match status" value="1"/>
</dbReference>
<dbReference type="InterPro" id="IPR001789">
    <property type="entry name" value="Sig_transdc_resp-reg_receiver"/>
</dbReference>
<dbReference type="InterPro" id="IPR035965">
    <property type="entry name" value="PAS-like_dom_sf"/>
</dbReference>
<dbReference type="Gene3D" id="3.30.450.20">
    <property type="entry name" value="PAS domain"/>
    <property type="match status" value="1"/>
</dbReference>
<evidence type="ECO:0000256" key="1">
    <source>
        <dbReference type="ARBA" id="ARBA00000085"/>
    </source>
</evidence>
<keyword evidence="5" id="KW-0902">Two-component regulatory system</keyword>
<keyword evidence="4" id="KW-0418">Kinase</keyword>
<dbReference type="InterPro" id="IPR003594">
    <property type="entry name" value="HATPase_dom"/>
</dbReference>
<dbReference type="Pfam" id="PF00072">
    <property type="entry name" value="Response_reg"/>
    <property type="match status" value="2"/>
</dbReference>
<keyword evidence="7" id="KW-0472">Membrane</keyword>
<dbReference type="Pfam" id="PF00512">
    <property type="entry name" value="HisKA"/>
    <property type="match status" value="1"/>
</dbReference>
<dbReference type="Gene3D" id="1.10.287.130">
    <property type="match status" value="1"/>
</dbReference>